<dbReference type="SUPFAM" id="SSF55729">
    <property type="entry name" value="Acyl-CoA N-acyltransferases (Nat)"/>
    <property type="match status" value="1"/>
</dbReference>
<evidence type="ECO:0008006" key="3">
    <source>
        <dbReference type="Google" id="ProtNLM"/>
    </source>
</evidence>
<evidence type="ECO:0000313" key="2">
    <source>
        <dbReference type="Proteomes" id="UP000245370"/>
    </source>
</evidence>
<dbReference type="Proteomes" id="UP000245370">
    <property type="component" value="Unassembled WGS sequence"/>
</dbReference>
<sequence length="301" mass="34851">MEAHWVNQKDINKKDWDQLVAKTKDVSIYVNSFYLDATAIDWEAYVAEDFSFAIPVGVVRKGGISRVYPPLFLRYIEAIGDVSKIDWEAFEKSLLKRYSKGDLHAKSAILPKTSFHQFIHQVVNTDSFKLKTQAKRMIKRFEKTDYEIREENINTEVLSKLIAKELSKKLPIYGTKDVEHLFEVIKKAEEKGFLYKVGVFAGEDLKGGLIGLKFNNKLLYLKGTAQEELQEQGAMYALMNHFIAHGFNENCSIDFGGSRVKGIQFFNQRFNGNDKAYFSYSWDNSPLWFRLLFSLYRKVKT</sequence>
<organism evidence="1 2">
    <name type="scientific">Brumimicrobium oceani</name>
    <dbReference type="NCBI Taxonomy" id="2100725"/>
    <lineage>
        <taxon>Bacteria</taxon>
        <taxon>Pseudomonadati</taxon>
        <taxon>Bacteroidota</taxon>
        <taxon>Flavobacteriia</taxon>
        <taxon>Flavobacteriales</taxon>
        <taxon>Crocinitomicaceae</taxon>
        <taxon>Brumimicrobium</taxon>
    </lineage>
</organism>
<dbReference type="AlphaFoldDB" id="A0A2U2X0T9"/>
<accession>A0A2U2X0T9</accession>
<name>A0A2U2X0T9_9FLAO</name>
<reference evidence="1 2" key="1">
    <citation type="submission" date="2018-05" db="EMBL/GenBank/DDBJ databases">
        <title>Brumimicrobium oceani sp. nov., isolated from coastal sediment.</title>
        <authorList>
            <person name="Kou Y."/>
        </authorList>
    </citation>
    <scope>NUCLEOTIDE SEQUENCE [LARGE SCALE GENOMIC DNA]</scope>
    <source>
        <strain evidence="1 2">C305</strain>
    </source>
</reference>
<comment type="caution">
    <text evidence="1">The sequence shown here is derived from an EMBL/GenBank/DDBJ whole genome shotgun (WGS) entry which is preliminary data.</text>
</comment>
<dbReference type="EMBL" id="QFRJ01000018">
    <property type="protein sequence ID" value="PWH81393.1"/>
    <property type="molecule type" value="Genomic_DNA"/>
</dbReference>
<proteinExistence type="predicted"/>
<gene>
    <name evidence="1" type="ORF">DIT68_15305</name>
</gene>
<keyword evidence="2" id="KW-1185">Reference proteome</keyword>
<dbReference type="OrthoDB" id="1113003at2"/>
<dbReference type="InterPro" id="IPR016181">
    <property type="entry name" value="Acyl_CoA_acyltransferase"/>
</dbReference>
<evidence type="ECO:0000313" key="1">
    <source>
        <dbReference type="EMBL" id="PWH81393.1"/>
    </source>
</evidence>
<protein>
    <recommendedName>
        <fullName evidence="3">BioF2-like acetyltransferase domain-containing protein</fullName>
    </recommendedName>
</protein>
<dbReference type="RefSeq" id="WP_109360699.1">
    <property type="nucleotide sequence ID" value="NZ_QFRJ01000018.1"/>
</dbReference>
<reference evidence="1 2" key="2">
    <citation type="submission" date="2018-05" db="EMBL/GenBank/DDBJ databases">
        <authorList>
            <person name="Lanie J.A."/>
            <person name="Ng W.-L."/>
            <person name="Kazmierczak K.M."/>
            <person name="Andrzejewski T.M."/>
            <person name="Davidsen T.M."/>
            <person name="Wayne K.J."/>
            <person name="Tettelin H."/>
            <person name="Glass J.I."/>
            <person name="Rusch D."/>
            <person name="Podicherti R."/>
            <person name="Tsui H.-C.T."/>
            <person name="Winkler M.E."/>
        </authorList>
    </citation>
    <scope>NUCLEOTIDE SEQUENCE [LARGE SCALE GENOMIC DNA]</scope>
    <source>
        <strain evidence="1 2">C305</strain>
    </source>
</reference>
<dbReference type="Gene3D" id="3.40.630.30">
    <property type="match status" value="1"/>
</dbReference>